<dbReference type="Proteomes" id="UP000245375">
    <property type="component" value="Unassembled WGS sequence"/>
</dbReference>
<dbReference type="OrthoDB" id="5511471at2"/>
<keyword evidence="2" id="KW-1185">Reference proteome</keyword>
<dbReference type="InterPro" id="IPR032315">
    <property type="entry name" value="DUF4846"/>
</dbReference>
<protein>
    <recommendedName>
        <fullName evidence="3">DUF4846 domain-containing protein</fullName>
    </recommendedName>
</protein>
<dbReference type="RefSeq" id="WP_109353611.1">
    <property type="nucleotide sequence ID" value="NZ_QFRI01000004.1"/>
</dbReference>
<dbReference type="AlphaFoldDB" id="A0A2U2X1P9"/>
<proteinExistence type="predicted"/>
<dbReference type="Pfam" id="PF16138">
    <property type="entry name" value="DUF4846"/>
    <property type="match status" value="1"/>
</dbReference>
<comment type="caution">
    <text evidence="1">The sequence shown here is derived from an EMBL/GenBank/DDBJ whole genome shotgun (WGS) entry which is preliminary data.</text>
</comment>
<reference evidence="1" key="2">
    <citation type="submission" date="2018-05" db="EMBL/GenBank/DDBJ databases">
        <authorList>
            <person name="Lanie J.A."/>
            <person name="Ng W.-L."/>
            <person name="Kazmierczak K.M."/>
            <person name="Andrzejewski T.M."/>
            <person name="Davidsen T.M."/>
            <person name="Wayne K.J."/>
            <person name="Tettelin H."/>
            <person name="Glass J.I."/>
            <person name="Rusch D."/>
            <person name="Podicherti R."/>
            <person name="Tsui H.-C.T."/>
            <person name="Winkler M.E."/>
        </authorList>
    </citation>
    <scope>NUCLEOTIDE SEQUENCE [LARGE SCALE GENOMIC DNA]</scope>
    <source>
        <strain evidence="1">ZY111</strain>
    </source>
</reference>
<evidence type="ECO:0000313" key="2">
    <source>
        <dbReference type="Proteomes" id="UP000245375"/>
    </source>
</evidence>
<accession>A0A2U2X1P9</accession>
<organism evidence="1 2">
    <name type="scientific">Algibacter marinivivus</name>
    <dbReference type="NCBI Taxonomy" id="2100723"/>
    <lineage>
        <taxon>Bacteria</taxon>
        <taxon>Pseudomonadati</taxon>
        <taxon>Bacteroidota</taxon>
        <taxon>Flavobacteriia</taxon>
        <taxon>Flavobacteriales</taxon>
        <taxon>Flavobacteriaceae</taxon>
        <taxon>Algibacter</taxon>
    </lineage>
</organism>
<gene>
    <name evidence="1" type="ORF">DIS18_13485</name>
</gene>
<name>A0A2U2X1P9_9FLAO</name>
<sequence length="289" mass="33338">MKNSLRIVLLLVLLLVLFIQFKPAKNTIKTIAATIEAPSLINKDSLTIKSRVKTPKGYKRVKYPLGSFQNYLRNYKLKPFGTKIINYDDTEYFWQGGHIGILEIPVPKNGLQQCADALIRIRSEYLWDNDRKDEIGFNFTIGHYCSWKQYAEGYRPKINGNKVSFHKTATKNFSKENFYKYLNLIYMYSGTLSLYNELPKIEDAKNLKIGDMLIKGGSPGHIVMICDEVINNKGEKLFLLFQGNTPAQSVHLVKNLENSKISPWYHLENNIEIPVSNYTFNSSKFVKFK</sequence>
<evidence type="ECO:0000313" key="1">
    <source>
        <dbReference type="EMBL" id="PWH81689.1"/>
    </source>
</evidence>
<reference evidence="1" key="1">
    <citation type="submission" date="2018-05" db="EMBL/GenBank/DDBJ databases">
        <title>Algibacter marinivivus sp. nov., isolated from sample around a algae.</title>
        <authorList>
            <person name="Zhong X."/>
        </authorList>
    </citation>
    <scope>NUCLEOTIDE SEQUENCE [LARGE SCALE GENOMIC DNA]</scope>
    <source>
        <strain evidence="1">ZY111</strain>
    </source>
</reference>
<dbReference type="EMBL" id="QFRI01000004">
    <property type="protein sequence ID" value="PWH81689.1"/>
    <property type="molecule type" value="Genomic_DNA"/>
</dbReference>
<evidence type="ECO:0008006" key="3">
    <source>
        <dbReference type="Google" id="ProtNLM"/>
    </source>
</evidence>